<keyword evidence="7 10" id="KW-0472">Membrane</keyword>
<evidence type="ECO:0000256" key="2">
    <source>
        <dbReference type="ARBA" id="ARBA00022475"/>
    </source>
</evidence>
<comment type="caution">
    <text evidence="11">The sequence shown here is derived from an EMBL/GenBank/DDBJ whole genome shotgun (WGS) entry which is preliminary data.</text>
</comment>
<name>A0A482WBX6_ASBVE</name>
<evidence type="ECO:0000313" key="11">
    <source>
        <dbReference type="EMBL" id="RZC42716.1"/>
    </source>
</evidence>
<keyword evidence="8" id="KW-0675">Receptor</keyword>
<organism evidence="11 12">
    <name type="scientific">Asbolus verrucosus</name>
    <name type="common">Desert ironclad beetle</name>
    <dbReference type="NCBI Taxonomy" id="1661398"/>
    <lineage>
        <taxon>Eukaryota</taxon>
        <taxon>Metazoa</taxon>
        <taxon>Ecdysozoa</taxon>
        <taxon>Arthropoda</taxon>
        <taxon>Hexapoda</taxon>
        <taxon>Insecta</taxon>
        <taxon>Pterygota</taxon>
        <taxon>Neoptera</taxon>
        <taxon>Endopterygota</taxon>
        <taxon>Coleoptera</taxon>
        <taxon>Polyphaga</taxon>
        <taxon>Cucujiformia</taxon>
        <taxon>Tenebrionidae</taxon>
        <taxon>Pimeliinae</taxon>
        <taxon>Asbolus</taxon>
    </lineage>
</organism>
<evidence type="ECO:0000256" key="3">
    <source>
        <dbReference type="ARBA" id="ARBA00022606"/>
    </source>
</evidence>
<dbReference type="GO" id="GO:0005549">
    <property type="term" value="F:odorant binding"/>
    <property type="evidence" value="ECO:0007669"/>
    <property type="project" value="InterPro"/>
</dbReference>
<dbReference type="PANTHER" id="PTHR21137">
    <property type="entry name" value="ODORANT RECEPTOR"/>
    <property type="match status" value="1"/>
</dbReference>
<keyword evidence="3" id="KW-0716">Sensory transduction</keyword>
<dbReference type="AlphaFoldDB" id="A0A482WBX6"/>
<dbReference type="OrthoDB" id="8189294at2759"/>
<sequence>MEENCHLDLRNLIKLNVNFIEFFGYFCPEYDALNKSDDVVKLPLSGWFPFNTTESPIFEIIFMYLVLGALINGLANISMDAFMSGIIMVISGQLKILNNAFLIIKQKCEMEPDKIKEVQNEVKDSLIQNVIHHKNIIQFANDMTDLFTTCIMGQFVVS</sequence>
<feature type="transmembrane region" description="Helical" evidence="10">
    <location>
        <begin position="57"/>
        <end position="75"/>
    </location>
</feature>
<evidence type="ECO:0000256" key="10">
    <source>
        <dbReference type="SAM" id="Phobius"/>
    </source>
</evidence>
<keyword evidence="2" id="KW-1003">Cell membrane</keyword>
<keyword evidence="9" id="KW-0807">Transducer</keyword>
<keyword evidence="4 10" id="KW-0812">Transmembrane</keyword>
<evidence type="ECO:0000256" key="4">
    <source>
        <dbReference type="ARBA" id="ARBA00022692"/>
    </source>
</evidence>
<dbReference type="Proteomes" id="UP000292052">
    <property type="component" value="Unassembled WGS sequence"/>
</dbReference>
<accession>A0A482WBX6</accession>
<dbReference type="GO" id="GO:0007165">
    <property type="term" value="P:signal transduction"/>
    <property type="evidence" value="ECO:0007669"/>
    <property type="project" value="UniProtKB-KW"/>
</dbReference>
<dbReference type="EMBL" id="QDEB01005681">
    <property type="protein sequence ID" value="RZC42716.1"/>
    <property type="molecule type" value="Genomic_DNA"/>
</dbReference>
<feature type="non-terminal residue" evidence="11">
    <location>
        <position position="158"/>
    </location>
</feature>
<evidence type="ECO:0000256" key="5">
    <source>
        <dbReference type="ARBA" id="ARBA00022725"/>
    </source>
</evidence>
<evidence type="ECO:0000256" key="1">
    <source>
        <dbReference type="ARBA" id="ARBA00004651"/>
    </source>
</evidence>
<gene>
    <name evidence="11" type="ORF">BDFB_011532</name>
</gene>
<dbReference type="Pfam" id="PF02949">
    <property type="entry name" value="7tm_6"/>
    <property type="match status" value="1"/>
</dbReference>
<evidence type="ECO:0000256" key="9">
    <source>
        <dbReference type="ARBA" id="ARBA00023224"/>
    </source>
</evidence>
<evidence type="ECO:0000256" key="7">
    <source>
        <dbReference type="ARBA" id="ARBA00023136"/>
    </source>
</evidence>
<evidence type="ECO:0000313" key="12">
    <source>
        <dbReference type="Proteomes" id="UP000292052"/>
    </source>
</evidence>
<keyword evidence="5" id="KW-0552">Olfaction</keyword>
<dbReference type="GO" id="GO:0005886">
    <property type="term" value="C:plasma membrane"/>
    <property type="evidence" value="ECO:0007669"/>
    <property type="project" value="UniProtKB-SubCell"/>
</dbReference>
<dbReference type="GO" id="GO:0004984">
    <property type="term" value="F:olfactory receptor activity"/>
    <property type="evidence" value="ECO:0007669"/>
    <property type="project" value="InterPro"/>
</dbReference>
<comment type="subcellular location">
    <subcellularLocation>
        <location evidence="1">Cell membrane</location>
        <topology evidence="1">Multi-pass membrane protein</topology>
    </subcellularLocation>
</comment>
<dbReference type="InterPro" id="IPR004117">
    <property type="entry name" value="7tm6_olfct_rcpt"/>
</dbReference>
<keyword evidence="6 10" id="KW-1133">Transmembrane helix</keyword>
<keyword evidence="12" id="KW-1185">Reference proteome</keyword>
<reference evidence="11 12" key="1">
    <citation type="submission" date="2017-03" db="EMBL/GenBank/DDBJ databases">
        <title>Genome of the blue death feigning beetle - Asbolus verrucosus.</title>
        <authorList>
            <person name="Rider S.D."/>
        </authorList>
    </citation>
    <scope>NUCLEOTIDE SEQUENCE [LARGE SCALE GENOMIC DNA]</scope>
    <source>
        <strain evidence="11">Butters</strain>
        <tissue evidence="11">Head and leg muscle</tissue>
    </source>
</reference>
<dbReference type="PANTHER" id="PTHR21137:SF35">
    <property type="entry name" value="ODORANT RECEPTOR 19A-RELATED"/>
    <property type="match status" value="1"/>
</dbReference>
<proteinExistence type="predicted"/>
<evidence type="ECO:0000256" key="6">
    <source>
        <dbReference type="ARBA" id="ARBA00022989"/>
    </source>
</evidence>
<protein>
    <submittedName>
        <fullName evidence="11">7tm 6 domain containing protein</fullName>
    </submittedName>
</protein>
<evidence type="ECO:0000256" key="8">
    <source>
        <dbReference type="ARBA" id="ARBA00023170"/>
    </source>
</evidence>